<feature type="transmembrane region" description="Helical" evidence="1">
    <location>
        <begin position="469"/>
        <end position="492"/>
    </location>
</feature>
<keyword evidence="4" id="KW-1185">Reference proteome</keyword>
<evidence type="ECO:0000256" key="1">
    <source>
        <dbReference type="SAM" id="Phobius"/>
    </source>
</evidence>
<sequence length="692" mass="79672">MMKLLHQQGRSWEEFWHPPELLDVYGLGEELLVQKWLPKLSSDPMQSTEKCSQDLQMLNDSLTKIFDGSLLNKTAVLNDFDKTVTLPLIDSQGSLNGGLLTGHTSYYGRWGECRKINYKLSNGNVWRGEIFRFFIGSLNQTTNRCAKAILGIDICLPKSCTAFEIKRRIQATKIPLLSNPICDVANNDSARTNQVDTGTYIVAIFVFFVLGFGIISGFVDYFLYNDLKDFVTIDEENIYWKIFFAFSLYRNTKGIFSTKGLNKAGQIGPLHCMRFFSMCWVIMGHVNEFLLALVTNPLEVMKVVGNLEFEFLTNAYFSVDTFFFIGGVLLSFIWFKELKKNRRNVISSRGWIMFYVHRVLSYGPHDPCRKTWWAAMLYVENFIHYTHHCYTPSWYLATDMQMYVFTPLLLIPFTYSAITGILVSISVIVLSTIAHIITIYRFHYPPGSFQAPGIYEDPKESHMAEYAMYIYNAPWIRCQVYIIGILVGYLLQTRKLRINRFLNLIMWGCAAALMLTAALGLHHYNNGWKMPTFWRAMYSAFSRPCWGLGLAWITISSFYGSGSIINTFMSWPGWAPLSRLTYCAYLIHLMVIYYVFSIHNREIIWNSYLDVFLNFAVPSIVITYLIAILWSSCFEISVGKLEMLLFGGVRRRPVAEIAVEKENPSKQLNVENGMIEPSQSTKLPRKVTDNWT</sequence>
<feature type="domain" description="Nose resistant-to-fluoxetine protein N-terminal" evidence="3">
    <location>
        <begin position="82"/>
        <end position="166"/>
    </location>
</feature>
<dbReference type="Pfam" id="PF01757">
    <property type="entry name" value="Acyl_transf_3"/>
    <property type="match status" value="1"/>
</dbReference>
<dbReference type="InterPro" id="IPR006621">
    <property type="entry name" value="Nose-resist-to-fluoxetine_N"/>
</dbReference>
<protein>
    <recommendedName>
        <fullName evidence="6">Nose resistant-to-fluoxetine protein N-terminal domain-containing protein</fullName>
    </recommendedName>
</protein>
<feature type="transmembrane region" description="Helical" evidence="1">
    <location>
        <begin position="421"/>
        <end position="440"/>
    </location>
</feature>
<dbReference type="Pfam" id="PF20146">
    <property type="entry name" value="NRF"/>
    <property type="match status" value="1"/>
</dbReference>
<reference evidence="5" key="1">
    <citation type="submission" date="2024-02" db="UniProtKB">
        <authorList>
            <consortium name="WormBaseParasite"/>
        </authorList>
    </citation>
    <scope>IDENTIFICATION</scope>
</reference>
<feature type="transmembrane region" description="Helical" evidence="1">
    <location>
        <begin position="608"/>
        <end position="630"/>
    </location>
</feature>
<feature type="transmembrane region" description="Helical" evidence="1">
    <location>
        <begin position="315"/>
        <end position="335"/>
    </location>
</feature>
<feature type="transmembrane region" description="Helical" evidence="1">
    <location>
        <begin position="199"/>
        <end position="218"/>
    </location>
</feature>
<keyword evidence="1" id="KW-0812">Transmembrane</keyword>
<evidence type="ECO:0000259" key="2">
    <source>
        <dbReference type="Pfam" id="PF01757"/>
    </source>
</evidence>
<evidence type="ECO:0000313" key="5">
    <source>
        <dbReference type="WBParaSite" id="MBELARI_LOCUS17906"/>
    </source>
</evidence>
<keyword evidence="1" id="KW-0472">Membrane</keyword>
<evidence type="ECO:0008006" key="6">
    <source>
        <dbReference type="Google" id="ProtNLM"/>
    </source>
</evidence>
<dbReference type="InterPro" id="IPR002656">
    <property type="entry name" value="Acyl_transf_3_dom"/>
</dbReference>
<feature type="transmembrane region" description="Helical" evidence="1">
    <location>
        <begin position="504"/>
        <end position="524"/>
    </location>
</feature>
<dbReference type="InterPro" id="IPR052728">
    <property type="entry name" value="O2_lipid_transport_reg"/>
</dbReference>
<feature type="transmembrane region" description="Helical" evidence="1">
    <location>
        <begin position="545"/>
        <end position="565"/>
    </location>
</feature>
<organism evidence="4 5">
    <name type="scientific">Mesorhabditis belari</name>
    <dbReference type="NCBI Taxonomy" id="2138241"/>
    <lineage>
        <taxon>Eukaryota</taxon>
        <taxon>Metazoa</taxon>
        <taxon>Ecdysozoa</taxon>
        <taxon>Nematoda</taxon>
        <taxon>Chromadorea</taxon>
        <taxon>Rhabditida</taxon>
        <taxon>Rhabditina</taxon>
        <taxon>Rhabditomorpha</taxon>
        <taxon>Rhabditoidea</taxon>
        <taxon>Rhabditidae</taxon>
        <taxon>Mesorhabditinae</taxon>
        <taxon>Mesorhabditis</taxon>
    </lineage>
</organism>
<dbReference type="Proteomes" id="UP000887575">
    <property type="component" value="Unassembled WGS sequence"/>
</dbReference>
<keyword evidence="1" id="KW-1133">Transmembrane helix</keyword>
<accession>A0AAF3EVX2</accession>
<dbReference type="GO" id="GO:0016747">
    <property type="term" value="F:acyltransferase activity, transferring groups other than amino-acyl groups"/>
    <property type="evidence" value="ECO:0007669"/>
    <property type="project" value="InterPro"/>
</dbReference>
<evidence type="ECO:0000313" key="4">
    <source>
        <dbReference type="Proteomes" id="UP000887575"/>
    </source>
</evidence>
<name>A0AAF3EVX2_9BILA</name>
<feature type="transmembrane region" description="Helical" evidence="1">
    <location>
        <begin position="577"/>
        <end position="596"/>
    </location>
</feature>
<evidence type="ECO:0000259" key="3">
    <source>
        <dbReference type="Pfam" id="PF20146"/>
    </source>
</evidence>
<dbReference type="PANTHER" id="PTHR11161">
    <property type="entry name" value="O-ACYLTRANSFERASE"/>
    <property type="match status" value="1"/>
</dbReference>
<proteinExistence type="predicted"/>
<dbReference type="PANTHER" id="PTHR11161:SF55">
    <property type="entry name" value="NOSE RESISTANT-TO-FLUOXETINE PROTEIN N-TERMINAL DOMAIN-CONTAINING PROTEIN"/>
    <property type="match status" value="1"/>
</dbReference>
<dbReference type="AlphaFoldDB" id="A0AAF3EVX2"/>
<feature type="domain" description="Acyltransferase 3" evidence="2">
    <location>
        <begin position="271"/>
        <end position="627"/>
    </location>
</feature>
<dbReference type="WBParaSite" id="MBELARI_LOCUS17906">
    <property type="protein sequence ID" value="MBELARI_LOCUS17906"/>
    <property type="gene ID" value="MBELARI_LOCUS17906"/>
</dbReference>